<dbReference type="InterPro" id="IPR016024">
    <property type="entry name" value="ARM-type_fold"/>
</dbReference>
<sequence>MVGKKNPIIGRNFDLSPGVLRFSTARLRLKRGQKTPIKKVEKQTEKLLPLQRTGKKFELGHAQKRSGGKAIAPGTVLIILAGRHKGKRVVFLKTLPSGLLLVTGPHRLNGCPLRRIASAFVIRTSLKLDISGVNVPDHLTDDYFKRKSLESKKGNNIFASGVSQYKVSEQRKNDTKAVDGAVLAAIKKHADRKHLLGYLSTGIQHIPEHCKIIVRLELVMGAEPEPQVTPDKLRDQGNEAVRAGEYAQADELYTEALQLTTEDQKEIRSVLYRNRALARLKREDFQGAETDATKALEYDGADTKALFRRALAREKLDIVGPAFQDAKEALRLSPNDKAIVEALQRLVKANNDKIKHATSLANKVSDMEKLAFRGEAKDSEQKLTALNNLLVLCRDSESGATSVWNKGALVPFILKLIGDESESSEVAVTATRVLDETLKNHSRCLSFLAMHDADGIKSVRFVCRLMTKRTDKEFVDAAGLIIQRTFNALAKMDRQKEMKPDPEVAEANKLWIVRVLLELQEMLVDPKINPTVRETVIDLLSKNLMHMDGGIPRGWSWKFVEDRGLLALLDVAGQIPEQCEYPVSHETRQHVAICLQKLDEDMVFDTKRTIFRERVDMFFNALMARASDDEPGRKIRVKLGSFLITMLQGPVDIGLSLVTNDPITALMMQMASSDDKLMQSVAAELIVCTVSKHERATTILKVGVPILRKLFESDDENVKVRALVGLCKCGAAGGDDISRATMKEEAVLKLASTCKKFLLDHKKYSVDVRKFACEGLSYLSLDADVKEWIVEDSLLLKALLLLAQKAGSLCVYTLASIYVNLTNAYEKPKVDEEMVKLAQFAKHHVPEVHPKDTDEFVEKRIRALVDEGAVSACVAVSKTDSKNALELIARALLAFSEFEDIRGKIISEGGSKLCLRLTKEATPEGKIKAAHTLAKLGSKANPEIAFPGQRSYEVVKPLVELLHPDIDGKANYDALLTLTNLASVSDSIRQRILKEKSIPKIEEFWFMTDHPHLRAAASELLLNLLFSDSFFQETVKKGTDRLKLWVLYAAEAEDERLSRAASAAFAVLSEDESVGQRILDEIQSWPQVFKDIAMHEDVETQKRGLIGITRVMESSEKCCAEVVASEVFRVLVAITKLGGINNERKGATEEAKKALAAAEKFGLIKATDRELYERANNMSTIEE</sequence>
<dbReference type="SUPFAM" id="SSF50104">
    <property type="entry name" value="Translation proteins SH3-like domain"/>
    <property type="match status" value="1"/>
</dbReference>
<dbReference type="EMBL" id="CAJGYM010000015">
    <property type="protein sequence ID" value="CAD6190352.1"/>
    <property type="molecule type" value="Genomic_DNA"/>
</dbReference>
<keyword evidence="9" id="KW-0687">Ribonucleoprotein</keyword>
<gene>
    <name evidence="15" type="ORF">CAUJ_LOCUS6271</name>
</gene>
<dbReference type="GO" id="GO:0051879">
    <property type="term" value="F:Hsp90 protein binding"/>
    <property type="evidence" value="ECO:0007669"/>
    <property type="project" value="TreeGrafter"/>
</dbReference>
<keyword evidence="4" id="KW-0963">Cytoplasm</keyword>
<evidence type="ECO:0000256" key="10">
    <source>
        <dbReference type="ARBA" id="ARBA00035233"/>
    </source>
</evidence>
<evidence type="ECO:0000256" key="8">
    <source>
        <dbReference type="ARBA" id="ARBA00023186"/>
    </source>
</evidence>
<dbReference type="CDD" id="cd13156">
    <property type="entry name" value="KOW_RPL6"/>
    <property type="match status" value="1"/>
</dbReference>
<dbReference type="GO" id="GO:0006412">
    <property type="term" value="P:translation"/>
    <property type="evidence" value="ECO:0007669"/>
    <property type="project" value="InterPro"/>
</dbReference>
<evidence type="ECO:0000256" key="12">
    <source>
        <dbReference type="ARBA" id="ARBA00046388"/>
    </source>
</evidence>
<organism evidence="15 16">
    <name type="scientific">Caenorhabditis auriculariae</name>
    <dbReference type="NCBI Taxonomy" id="2777116"/>
    <lineage>
        <taxon>Eukaryota</taxon>
        <taxon>Metazoa</taxon>
        <taxon>Ecdysozoa</taxon>
        <taxon>Nematoda</taxon>
        <taxon>Chromadorea</taxon>
        <taxon>Rhabditida</taxon>
        <taxon>Rhabditina</taxon>
        <taxon>Rhabditomorpha</taxon>
        <taxon>Rhabditoidea</taxon>
        <taxon>Rhabditidae</taxon>
        <taxon>Peloderinae</taxon>
        <taxon>Caenorhabditis</taxon>
    </lineage>
</organism>
<protein>
    <recommendedName>
        <fullName evidence="10">Large ribosomal subunit protein eL6</fullName>
    </recommendedName>
    <alternativeName>
        <fullName evidence="11">60S ribosomal protein L6</fullName>
    </alternativeName>
</protein>
<evidence type="ECO:0000256" key="6">
    <source>
        <dbReference type="ARBA" id="ARBA00022782"/>
    </source>
</evidence>
<evidence type="ECO:0000259" key="14">
    <source>
        <dbReference type="Pfam" id="PF11701"/>
    </source>
</evidence>
<keyword evidence="8" id="KW-0143">Chaperone</keyword>
<reference evidence="15" key="1">
    <citation type="submission" date="2020-10" db="EMBL/GenBank/DDBJ databases">
        <authorList>
            <person name="Kikuchi T."/>
        </authorList>
    </citation>
    <scope>NUCLEOTIDE SEQUENCE</scope>
    <source>
        <strain evidence="15">NKZ352</strain>
    </source>
</reference>
<dbReference type="Proteomes" id="UP000835052">
    <property type="component" value="Unassembled WGS sequence"/>
</dbReference>
<dbReference type="InterPro" id="IPR000915">
    <property type="entry name" value="60S_ribosomal_eL6"/>
</dbReference>
<dbReference type="InterPro" id="IPR011989">
    <property type="entry name" value="ARM-like"/>
</dbReference>
<keyword evidence="16" id="KW-1185">Reference proteome</keyword>
<keyword evidence="3" id="KW-0217">Developmental protein</keyword>
<dbReference type="PANTHER" id="PTHR45994">
    <property type="entry name" value="FI21225P1"/>
    <property type="match status" value="1"/>
</dbReference>
<feature type="domain" description="UNC-45/Cro1/She4 central" evidence="14">
    <location>
        <begin position="571"/>
        <end position="728"/>
    </location>
</feature>
<keyword evidence="5" id="KW-0517">Myogenesis</keyword>
<evidence type="ECO:0000256" key="5">
    <source>
        <dbReference type="ARBA" id="ARBA00022541"/>
    </source>
</evidence>
<dbReference type="PANTHER" id="PTHR45994:SF1">
    <property type="entry name" value="FI21225P1"/>
    <property type="match status" value="1"/>
</dbReference>
<keyword evidence="6" id="KW-0221">Differentiation</keyword>
<feature type="repeat" description="TPR" evidence="13">
    <location>
        <begin position="230"/>
        <end position="263"/>
    </location>
</feature>
<evidence type="ECO:0000256" key="3">
    <source>
        <dbReference type="ARBA" id="ARBA00022473"/>
    </source>
</evidence>
<evidence type="ECO:0000256" key="1">
    <source>
        <dbReference type="ARBA" id="ARBA00004556"/>
    </source>
</evidence>
<evidence type="ECO:0000313" key="16">
    <source>
        <dbReference type="Proteomes" id="UP000835052"/>
    </source>
</evidence>
<dbReference type="GO" id="GO:1990904">
    <property type="term" value="C:ribonucleoprotein complex"/>
    <property type="evidence" value="ECO:0007669"/>
    <property type="project" value="UniProtKB-KW"/>
</dbReference>
<comment type="subcellular location">
    <subcellularLocation>
        <location evidence="1">Cytoplasm</location>
        <location evidence="1">Perinuclear region</location>
    </subcellularLocation>
</comment>
<evidence type="ECO:0000256" key="7">
    <source>
        <dbReference type="ARBA" id="ARBA00022980"/>
    </source>
</evidence>
<dbReference type="SMART" id="SM00028">
    <property type="entry name" value="TPR"/>
    <property type="match status" value="3"/>
</dbReference>
<dbReference type="GO" id="GO:0003735">
    <property type="term" value="F:structural constituent of ribosome"/>
    <property type="evidence" value="ECO:0007669"/>
    <property type="project" value="InterPro"/>
</dbReference>
<evidence type="ECO:0000256" key="13">
    <source>
        <dbReference type="PROSITE-ProRule" id="PRU00339"/>
    </source>
</evidence>
<keyword evidence="13" id="KW-0802">TPR repeat</keyword>
<dbReference type="Pfam" id="PF11701">
    <property type="entry name" value="UNC45-central"/>
    <property type="match status" value="1"/>
</dbReference>
<dbReference type="PROSITE" id="PS50005">
    <property type="entry name" value="TPR"/>
    <property type="match status" value="1"/>
</dbReference>
<dbReference type="InterPro" id="IPR024660">
    <property type="entry name" value="UCS_central_dom"/>
</dbReference>
<keyword evidence="7" id="KW-0689">Ribosomal protein</keyword>
<proteinExistence type="inferred from homology"/>
<dbReference type="InterPro" id="IPR008991">
    <property type="entry name" value="Translation_prot_SH3-like_sf"/>
</dbReference>
<comment type="subunit">
    <text evidence="12">Component of the large ribosomal subunit. May bind IPO9 with low affinity.</text>
</comment>
<dbReference type="InterPro" id="IPR019734">
    <property type="entry name" value="TPR_rpt"/>
</dbReference>
<evidence type="ECO:0000256" key="4">
    <source>
        <dbReference type="ARBA" id="ARBA00022490"/>
    </source>
</evidence>
<evidence type="ECO:0000256" key="9">
    <source>
        <dbReference type="ARBA" id="ARBA00023274"/>
    </source>
</evidence>
<dbReference type="InterPro" id="IPR041997">
    <property type="entry name" value="Ribosomal_eL6_KOW"/>
</dbReference>
<comment type="caution">
    <text evidence="15">The sequence shown here is derived from an EMBL/GenBank/DDBJ whole genome shotgun (WGS) entry which is preliminary data.</text>
</comment>
<dbReference type="InterPro" id="IPR014722">
    <property type="entry name" value="Rib_uL2_dom2"/>
</dbReference>
<name>A0A8S1H4V4_9PELO</name>
<dbReference type="GO" id="GO:0048471">
    <property type="term" value="C:perinuclear region of cytoplasm"/>
    <property type="evidence" value="ECO:0007669"/>
    <property type="project" value="UniProtKB-SubCell"/>
</dbReference>
<dbReference type="Pfam" id="PF01159">
    <property type="entry name" value="Ribosomal_L6e"/>
    <property type="match status" value="1"/>
</dbReference>
<dbReference type="SUPFAM" id="SSF48452">
    <property type="entry name" value="TPR-like"/>
    <property type="match status" value="1"/>
</dbReference>
<evidence type="ECO:0000256" key="11">
    <source>
        <dbReference type="ARBA" id="ARBA00035351"/>
    </source>
</evidence>
<dbReference type="InterPro" id="IPR011990">
    <property type="entry name" value="TPR-like_helical_dom_sf"/>
</dbReference>
<evidence type="ECO:0000313" key="15">
    <source>
        <dbReference type="EMBL" id="CAD6190352.1"/>
    </source>
</evidence>
<dbReference type="GO" id="GO:0005840">
    <property type="term" value="C:ribosome"/>
    <property type="evidence" value="ECO:0007669"/>
    <property type="project" value="UniProtKB-KW"/>
</dbReference>
<dbReference type="Gene3D" id="1.25.10.10">
    <property type="entry name" value="Leucine-rich Repeat Variant"/>
    <property type="match status" value="2"/>
</dbReference>
<accession>A0A8S1H4V4</accession>
<dbReference type="GO" id="GO:0030154">
    <property type="term" value="P:cell differentiation"/>
    <property type="evidence" value="ECO:0007669"/>
    <property type="project" value="UniProtKB-KW"/>
</dbReference>
<dbReference type="AlphaFoldDB" id="A0A8S1H4V4"/>
<dbReference type="GO" id="GO:0007517">
    <property type="term" value="P:muscle organ development"/>
    <property type="evidence" value="ECO:0007669"/>
    <property type="project" value="UniProtKB-KW"/>
</dbReference>
<dbReference type="SUPFAM" id="SSF48371">
    <property type="entry name" value="ARM repeat"/>
    <property type="match status" value="2"/>
</dbReference>
<dbReference type="OrthoDB" id="199930at2759"/>
<dbReference type="Gene3D" id="1.25.40.10">
    <property type="entry name" value="Tetratricopeptide repeat domain"/>
    <property type="match status" value="1"/>
</dbReference>
<evidence type="ECO:0000256" key="2">
    <source>
        <dbReference type="ARBA" id="ARBA00010592"/>
    </source>
</evidence>
<comment type="similarity">
    <text evidence="2">Belongs to the eukaryotic ribosomal protein eL6 family.</text>
</comment>
<dbReference type="Gene3D" id="2.30.30.30">
    <property type="match status" value="1"/>
</dbReference>
<dbReference type="FunFam" id="2.30.30.30:FF:000014">
    <property type="entry name" value="60S ribosomal protein L6"/>
    <property type="match status" value="1"/>
</dbReference>